<reference evidence="3" key="1">
    <citation type="submission" date="2013-08" db="EMBL/GenBank/DDBJ databases">
        <authorList>
            <person name="Mendez C."/>
            <person name="Richter M."/>
            <person name="Ferrer M."/>
            <person name="Sanchez J."/>
        </authorList>
    </citation>
    <scope>NUCLEOTIDE SEQUENCE</scope>
</reference>
<dbReference type="GO" id="GO:0005829">
    <property type="term" value="C:cytosol"/>
    <property type="evidence" value="ECO:0007669"/>
    <property type="project" value="TreeGrafter"/>
</dbReference>
<feature type="non-terminal residue" evidence="3">
    <location>
        <position position="166"/>
    </location>
</feature>
<gene>
    <name evidence="3" type="ORF">B1B_00346</name>
</gene>
<protein>
    <submittedName>
        <fullName evidence="3">Anthranilate synthase component II</fullName>
    </submittedName>
</protein>
<accession>T1DCJ0</accession>
<evidence type="ECO:0000259" key="2">
    <source>
        <dbReference type="Pfam" id="PF00117"/>
    </source>
</evidence>
<dbReference type="PANTHER" id="PTHR43418:SF4">
    <property type="entry name" value="MULTIFUNCTIONAL TRYPTOPHAN BIOSYNTHESIS PROTEIN"/>
    <property type="match status" value="1"/>
</dbReference>
<reference evidence="3" key="2">
    <citation type="journal article" date="2014" name="ISME J.">
        <title>Microbial stratification in low pH oxic and suboxic macroscopic growths along an acid mine drainage.</title>
        <authorList>
            <person name="Mendez-Garcia C."/>
            <person name="Mesa V."/>
            <person name="Sprenger R.R."/>
            <person name="Richter M."/>
            <person name="Diez M.S."/>
            <person name="Solano J."/>
            <person name="Bargiela R."/>
            <person name="Golyshina O.V."/>
            <person name="Manteca A."/>
            <person name="Ramos J.L."/>
            <person name="Gallego J.R."/>
            <person name="Llorente I."/>
            <person name="Martins Dos Santos V.A."/>
            <person name="Jensen O.N."/>
            <person name="Pelaez A.I."/>
            <person name="Sanchez J."/>
            <person name="Ferrer M."/>
        </authorList>
    </citation>
    <scope>NUCLEOTIDE SEQUENCE</scope>
</reference>
<dbReference type="AlphaFoldDB" id="T1DCJ0"/>
<dbReference type="GO" id="GO:0000162">
    <property type="term" value="P:L-tryptophan biosynthetic process"/>
    <property type="evidence" value="ECO:0007669"/>
    <property type="project" value="TreeGrafter"/>
</dbReference>
<dbReference type="InterPro" id="IPR050472">
    <property type="entry name" value="Anth_synth/Amidotransfase"/>
</dbReference>
<dbReference type="InterPro" id="IPR029062">
    <property type="entry name" value="Class_I_gatase-like"/>
</dbReference>
<dbReference type="PROSITE" id="PS51273">
    <property type="entry name" value="GATASE_TYPE_1"/>
    <property type="match status" value="1"/>
</dbReference>
<dbReference type="PRINTS" id="PR00096">
    <property type="entry name" value="GATASE"/>
</dbReference>
<dbReference type="EMBL" id="AUZY01000266">
    <property type="protein sequence ID" value="EQD79149.1"/>
    <property type="molecule type" value="Genomic_DNA"/>
</dbReference>
<name>T1DCJ0_9ZZZZ</name>
<comment type="caution">
    <text evidence="3">The sequence shown here is derived from an EMBL/GenBank/DDBJ whole genome shotgun (WGS) entry which is preliminary data.</text>
</comment>
<organism evidence="3">
    <name type="scientific">mine drainage metagenome</name>
    <dbReference type="NCBI Taxonomy" id="410659"/>
    <lineage>
        <taxon>unclassified sequences</taxon>
        <taxon>metagenomes</taxon>
        <taxon>ecological metagenomes</taxon>
    </lineage>
</organism>
<evidence type="ECO:0000313" key="3">
    <source>
        <dbReference type="EMBL" id="EQD79149.1"/>
    </source>
</evidence>
<dbReference type="InterPro" id="IPR006221">
    <property type="entry name" value="TrpG/PapA_dom"/>
</dbReference>
<dbReference type="SUPFAM" id="SSF52317">
    <property type="entry name" value="Class I glutamine amidotransferase-like"/>
    <property type="match status" value="1"/>
</dbReference>
<dbReference type="PANTHER" id="PTHR43418">
    <property type="entry name" value="MULTIFUNCTIONAL TRYPTOPHAN BIOSYNTHESIS PROTEIN-RELATED"/>
    <property type="match status" value="1"/>
</dbReference>
<proteinExistence type="predicted"/>
<dbReference type="Pfam" id="PF00117">
    <property type="entry name" value="GATase"/>
    <property type="match status" value="1"/>
</dbReference>
<keyword evidence="1" id="KW-0315">Glutamine amidotransferase</keyword>
<dbReference type="PRINTS" id="PR00099">
    <property type="entry name" value="CPSGATASE"/>
</dbReference>
<dbReference type="PRINTS" id="PR00097">
    <property type="entry name" value="ANTSNTHASEII"/>
</dbReference>
<dbReference type="CDD" id="cd01743">
    <property type="entry name" value="GATase1_Anthranilate_Synthase"/>
    <property type="match status" value="1"/>
</dbReference>
<dbReference type="GO" id="GO:0004049">
    <property type="term" value="F:anthranilate synthase activity"/>
    <property type="evidence" value="ECO:0007669"/>
    <property type="project" value="TreeGrafter"/>
</dbReference>
<sequence length="166" mass="18597">MQVLIIDNYDSFVFNIKQVVEKLGHSARLIENDRLVDADLRSADRVIVSPGPGNPLNEKDRGLTDRILRIGESKVLGICFGHQLLGMMLGCKIRIANQIRHGEIDRIRHGSSPLYLGVPETFEAVRYHSLVIEANDRIIVDASSLTDGSIMGFHTPDMMVYGIQYH</sequence>
<feature type="domain" description="Glutamine amidotransferase" evidence="2">
    <location>
        <begin position="4"/>
        <end position="166"/>
    </location>
</feature>
<dbReference type="InterPro" id="IPR017926">
    <property type="entry name" value="GATASE"/>
</dbReference>
<evidence type="ECO:0000256" key="1">
    <source>
        <dbReference type="ARBA" id="ARBA00022962"/>
    </source>
</evidence>
<dbReference type="Gene3D" id="3.40.50.880">
    <property type="match status" value="1"/>
</dbReference>